<dbReference type="EMBL" id="FOCX01000019">
    <property type="protein sequence ID" value="SEO79372.1"/>
    <property type="molecule type" value="Genomic_DNA"/>
</dbReference>
<evidence type="ECO:0000313" key="2">
    <source>
        <dbReference type="EMBL" id="SEO79372.1"/>
    </source>
</evidence>
<keyword evidence="1" id="KW-0812">Transmembrane</keyword>
<accession>A0A1H8SL13</accession>
<keyword evidence="1" id="KW-0472">Membrane</keyword>
<keyword evidence="1" id="KW-1133">Transmembrane helix</keyword>
<evidence type="ECO:0000256" key="1">
    <source>
        <dbReference type="SAM" id="Phobius"/>
    </source>
</evidence>
<protein>
    <submittedName>
        <fullName evidence="2">Uncharacterized protein</fullName>
    </submittedName>
</protein>
<evidence type="ECO:0000313" key="3">
    <source>
        <dbReference type="Proteomes" id="UP000198775"/>
    </source>
</evidence>
<dbReference type="Proteomes" id="UP000198775">
    <property type="component" value="Unassembled WGS sequence"/>
</dbReference>
<keyword evidence="3" id="KW-1185">Reference proteome</keyword>
<organism evidence="2 3">
    <name type="scientific">Halorientalis persicus</name>
    <dbReference type="NCBI Taxonomy" id="1367881"/>
    <lineage>
        <taxon>Archaea</taxon>
        <taxon>Methanobacteriati</taxon>
        <taxon>Methanobacteriota</taxon>
        <taxon>Stenosarchaea group</taxon>
        <taxon>Halobacteria</taxon>
        <taxon>Halobacteriales</taxon>
        <taxon>Haloarculaceae</taxon>
        <taxon>Halorientalis</taxon>
    </lineage>
</organism>
<sequence>MFSERPRNALEALPESAAYPVALFGLLVGSSLAFATNYEIIGATGVVLLALLSLVYGALQMPEQME</sequence>
<feature type="transmembrane region" description="Helical" evidence="1">
    <location>
        <begin position="40"/>
        <end position="59"/>
    </location>
</feature>
<dbReference type="AlphaFoldDB" id="A0A1H8SL13"/>
<proteinExistence type="predicted"/>
<dbReference type="RefSeq" id="WP_092662464.1">
    <property type="nucleotide sequence ID" value="NZ_FOCX01000019.1"/>
</dbReference>
<reference evidence="3" key="1">
    <citation type="submission" date="2016-10" db="EMBL/GenBank/DDBJ databases">
        <authorList>
            <person name="Varghese N."/>
            <person name="Submissions S."/>
        </authorList>
    </citation>
    <scope>NUCLEOTIDE SEQUENCE [LARGE SCALE GENOMIC DNA]</scope>
    <source>
        <strain evidence="3">IBRC-M 10043</strain>
    </source>
</reference>
<name>A0A1H8SL13_9EURY</name>
<feature type="transmembrane region" description="Helical" evidence="1">
    <location>
        <begin position="12"/>
        <end position="34"/>
    </location>
</feature>
<gene>
    <name evidence="2" type="ORF">SAMN05216388_101978</name>
</gene>